<evidence type="ECO:0000313" key="4">
    <source>
        <dbReference type="Proteomes" id="UP001229421"/>
    </source>
</evidence>
<comment type="caution">
    <text evidence="3">The sequence shown here is derived from an EMBL/GenBank/DDBJ whole genome shotgun (WGS) entry which is preliminary data.</text>
</comment>
<reference evidence="3" key="1">
    <citation type="journal article" date="2023" name="bioRxiv">
        <title>Improved chromosome-level genome assembly for marigold (Tagetes erecta).</title>
        <authorList>
            <person name="Jiang F."/>
            <person name="Yuan L."/>
            <person name="Wang S."/>
            <person name="Wang H."/>
            <person name="Xu D."/>
            <person name="Wang A."/>
            <person name="Fan W."/>
        </authorList>
    </citation>
    <scope>NUCLEOTIDE SEQUENCE</scope>
    <source>
        <strain evidence="3">WSJ</strain>
        <tissue evidence="3">Leaf</tissue>
    </source>
</reference>
<keyword evidence="1" id="KW-0472">Membrane</keyword>
<name>A0AAD8L9D8_TARER</name>
<feature type="transmembrane region" description="Helical" evidence="1">
    <location>
        <begin position="98"/>
        <end position="122"/>
    </location>
</feature>
<evidence type="ECO:0000256" key="2">
    <source>
        <dbReference type="SAM" id="SignalP"/>
    </source>
</evidence>
<proteinExistence type="predicted"/>
<feature type="chain" id="PRO_5042164584" evidence="2">
    <location>
        <begin position="19"/>
        <end position="124"/>
    </location>
</feature>
<evidence type="ECO:0000256" key="1">
    <source>
        <dbReference type="SAM" id="Phobius"/>
    </source>
</evidence>
<keyword evidence="1" id="KW-1133">Transmembrane helix</keyword>
<keyword evidence="4" id="KW-1185">Reference proteome</keyword>
<dbReference type="AlphaFoldDB" id="A0AAD8L9D8"/>
<feature type="signal peptide" evidence="2">
    <location>
        <begin position="1"/>
        <end position="18"/>
    </location>
</feature>
<protein>
    <submittedName>
        <fullName evidence="3">Uncharacterized protein</fullName>
    </submittedName>
</protein>
<dbReference type="EMBL" id="JAUHHV010000001">
    <property type="protein sequence ID" value="KAK1438215.1"/>
    <property type="molecule type" value="Genomic_DNA"/>
</dbReference>
<keyword evidence="1" id="KW-0812">Transmembrane</keyword>
<evidence type="ECO:0000313" key="3">
    <source>
        <dbReference type="EMBL" id="KAK1438215.1"/>
    </source>
</evidence>
<feature type="transmembrane region" description="Helical" evidence="1">
    <location>
        <begin position="58"/>
        <end position="78"/>
    </location>
</feature>
<gene>
    <name evidence="3" type="ORF">QVD17_04021</name>
</gene>
<keyword evidence="2" id="KW-0732">Signal</keyword>
<organism evidence="3 4">
    <name type="scientific">Tagetes erecta</name>
    <name type="common">African marigold</name>
    <dbReference type="NCBI Taxonomy" id="13708"/>
    <lineage>
        <taxon>Eukaryota</taxon>
        <taxon>Viridiplantae</taxon>
        <taxon>Streptophyta</taxon>
        <taxon>Embryophyta</taxon>
        <taxon>Tracheophyta</taxon>
        <taxon>Spermatophyta</taxon>
        <taxon>Magnoliopsida</taxon>
        <taxon>eudicotyledons</taxon>
        <taxon>Gunneridae</taxon>
        <taxon>Pentapetalae</taxon>
        <taxon>asterids</taxon>
        <taxon>campanulids</taxon>
        <taxon>Asterales</taxon>
        <taxon>Asteraceae</taxon>
        <taxon>Asteroideae</taxon>
        <taxon>Heliantheae alliance</taxon>
        <taxon>Tageteae</taxon>
        <taxon>Tagetes</taxon>
    </lineage>
</organism>
<sequence>MTTLTSQLLLCLSDFVLFLYRPIIQRIGAVDSTSYQIVLFLHRRFIEKIGVVDRSRNLFCVFFSLAVGVESSLSLVSISKSFIKFVLILDLLCFIIQALYWLFEIVVFVAEFFCVCVCELVLNV</sequence>
<accession>A0AAD8L9D8</accession>
<dbReference type="Proteomes" id="UP001229421">
    <property type="component" value="Unassembled WGS sequence"/>
</dbReference>